<comment type="subcellular location">
    <subcellularLocation>
        <location evidence="1">Mitochondrion</location>
    </subcellularLocation>
</comment>
<dbReference type="PANTHER" id="PTHR21338:SF0">
    <property type="entry name" value="LARGE RIBOSOMAL SUBUNIT PROTEIN ML41"/>
    <property type="match status" value="1"/>
</dbReference>
<dbReference type="eggNOG" id="KOG4756">
    <property type="taxonomic scope" value="Eukaryota"/>
</dbReference>
<evidence type="ECO:0000256" key="6">
    <source>
        <dbReference type="ARBA" id="ARBA00023274"/>
    </source>
</evidence>
<reference evidence="8" key="1">
    <citation type="journal article" date="2012" name="G3 (Bethesda)">
        <title>Pichia sorbitophila, an interspecies yeast hybrid reveals early steps of genome resolution following polyploidization.</title>
        <authorList>
            <person name="Leh Louis V."/>
            <person name="Despons L."/>
            <person name="Friedrich A."/>
            <person name="Martin T."/>
            <person name="Durrens P."/>
            <person name="Casaregola S."/>
            <person name="Neuveglise C."/>
            <person name="Fairhead C."/>
            <person name="Marck C."/>
            <person name="Cruz J.A."/>
            <person name="Straub M.L."/>
            <person name="Kugler V."/>
            <person name="Sacerdot C."/>
            <person name="Uzunov Z."/>
            <person name="Thierry A."/>
            <person name="Weiss S."/>
            <person name="Bleykasten C."/>
            <person name="De Montigny J."/>
            <person name="Jacques N."/>
            <person name="Jung P."/>
            <person name="Lemaire M."/>
            <person name="Mallet S."/>
            <person name="Morel G."/>
            <person name="Richard G.F."/>
            <person name="Sarkar A."/>
            <person name="Savel G."/>
            <person name="Schacherer J."/>
            <person name="Seret M.L."/>
            <person name="Talla E."/>
            <person name="Samson G."/>
            <person name="Jubin C."/>
            <person name="Poulain J."/>
            <person name="Vacherie B."/>
            <person name="Barbe V."/>
            <person name="Pelletier E."/>
            <person name="Sherman D.J."/>
            <person name="Westhof E."/>
            <person name="Weissenbach J."/>
            <person name="Baret P.V."/>
            <person name="Wincker P."/>
            <person name="Gaillardin C."/>
            <person name="Dujon B."/>
            <person name="Souciet J.L."/>
        </authorList>
    </citation>
    <scope>NUCLEOTIDE SEQUENCE [LARGE SCALE GENOMIC DNA]</scope>
    <source>
        <strain evidence="8">CBS 270.75 / DBVPG 7215 / KCTC 17166 / NRRL Y-17582</strain>
    </source>
</reference>
<dbReference type="PANTHER" id="PTHR21338">
    <property type="entry name" value="MITOCHONDRIAL RIBOSOMAL PROTEIN L41"/>
    <property type="match status" value="1"/>
</dbReference>
<protein>
    <recommendedName>
        <fullName evidence="9">54S ribosomal protein L27, mitochondrial</fullName>
    </recommendedName>
</protein>
<evidence type="ECO:0000313" key="7">
    <source>
        <dbReference type="EMBL" id="AET40655.1"/>
    </source>
</evidence>
<dbReference type="GO" id="GO:0003735">
    <property type="term" value="F:structural constituent of ribosome"/>
    <property type="evidence" value="ECO:0007669"/>
    <property type="project" value="EnsemblFungi"/>
</dbReference>
<name>G8JVH6_ERECY</name>
<dbReference type="OMA" id="KNDYREV"/>
<dbReference type="GO" id="GO:0006412">
    <property type="term" value="P:translation"/>
    <property type="evidence" value="ECO:0007669"/>
    <property type="project" value="TreeGrafter"/>
</dbReference>
<sequence length="145" mass="16859">MRSTFIRLFHASPTSLLTRPWQKFRDGSLFYGQLKSGNKRFALTTKDGNKTMYKGTRSSGIGKHTRYGGYTIKWARVRTFVTPTNYNRDLKPLVSHNLPELRHHFSGYSKGPLDTRLYFDKLREYVRSGKIEDKATDPDCYVERG</sequence>
<evidence type="ECO:0008006" key="9">
    <source>
        <dbReference type="Google" id="ProtNLM"/>
    </source>
</evidence>
<dbReference type="HOGENOM" id="CLU_1778531_0_0_1"/>
<dbReference type="Pfam" id="PF09809">
    <property type="entry name" value="MRP-L27"/>
    <property type="match status" value="1"/>
</dbReference>
<dbReference type="InterPro" id="IPR019189">
    <property type="entry name" value="Ribosomal_mL41"/>
</dbReference>
<organism evidence="7 8">
    <name type="scientific">Eremothecium cymbalariae (strain CBS 270.75 / DBVPG 7215 / KCTC 17166 / NRRL Y-17582)</name>
    <name type="common">Yeast</name>
    <dbReference type="NCBI Taxonomy" id="931890"/>
    <lineage>
        <taxon>Eukaryota</taxon>
        <taxon>Fungi</taxon>
        <taxon>Dikarya</taxon>
        <taxon>Ascomycota</taxon>
        <taxon>Saccharomycotina</taxon>
        <taxon>Saccharomycetes</taxon>
        <taxon>Saccharomycetales</taxon>
        <taxon>Saccharomycetaceae</taxon>
        <taxon>Eremothecium</taxon>
    </lineage>
</organism>
<keyword evidence="5" id="KW-0496">Mitochondrion</keyword>
<evidence type="ECO:0000256" key="1">
    <source>
        <dbReference type="ARBA" id="ARBA00004173"/>
    </source>
</evidence>
<evidence type="ECO:0000256" key="4">
    <source>
        <dbReference type="ARBA" id="ARBA00022980"/>
    </source>
</evidence>
<dbReference type="FunCoup" id="G8JVH6">
    <property type="interactions" value="160"/>
</dbReference>
<comment type="similarity">
    <text evidence="2">Belongs to the mitochondrion-specific ribosomal protein mL41 family.</text>
</comment>
<dbReference type="EMBL" id="CP002502">
    <property type="protein sequence ID" value="AET40655.1"/>
    <property type="molecule type" value="Genomic_DNA"/>
</dbReference>
<dbReference type="STRING" id="931890.G8JVH6"/>
<evidence type="ECO:0000256" key="2">
    <source>
        <dbReference type="ARBA" id="ARBA00010152"/>
    </source>
</evidence>
<evidence type="ECO:0000313" key="8">
    <source>
        <dbReference type="Proteomes" id="UP000006790"/>
    </source>
</evidence>
<dbReference type="RefSeq" id="XP_003647472.1">
    <property type="nucleotide sequence ID" value="XM_003647424.1"/>
</dbReference>
<dbReference type="AlphaFoldDB" id="G8JVH6"/>
<dbReference type="OrthoDB" id="408933at2759"/>
<accession>G8JVH6</accession>
<dbReference type="GeneID" id="11469048"/>
<evidence type="ECO:0000256" key="3">
    <source>
        <dbReference type="ARBA" id="ARBA00022946"/>
    </source>
</evidence>
<keyword evidence="8" id="KW-1185">Reference proteome</keyword>
<evidence type="ECO:0000256" key="5">
    <source>
        <dbReference type="ARBA" id="ARBA00023128"/>
    </source>
</evidence>
<dbReference type="Proteomes" id="UP000006790">
    <property type="component" value="Chromosome 6"/>
</dbReference>
<keyword evidence="4" id="KW-0689">Ribosomal protein</keyword>
<dbReference type="InParanoid" id="G8JVH6"/>
<keyword evidence="6" id="KW-0687">Ribonucleoprotein</keyword>
<keyword evidence="3" id="KW-0809">Transit peptide</keyword>
<dbReference type="GO" id="GO:0005762">
    <property type="term" value="C:mitochondrial large ribosomal subunit"/>
    <property type="evidence" value="ECO:0007669"/>
    <property type="project" value="EnsemblFungi"/>
</dbReference>
<gene>
    <name evidence="7" type="ordered locus">Ecym_6274</name>
</gene>
<dbReference type="KEGG" id="erc:Ecym_6274"/>
<proteinExistence type="inferred from homology"/>